<dbReference type="GO" id="GO:0016791">
    <property type="term" value="F:phosphatase activity"/>
    <property type="evidence" value="ECO:0007669"/>
    <property type="project" value="InterPro"/>
</dbReference>
<dbReference type="CDD" id="cd07503">
    <property type="entry name" value="HAD_HisB-N"/>
    <property type="match status" value="1"/>
</dbReference>
<dbReference type="GO" id="GO:0046872">
    <property type="term" value="F:metal ion binding"/>
    <property type="evidence" value="ECO:0007669"/>
    <property type="project" value="UniProtKB-KW"/>
</dbReference>
<comment type="similarity">
    <text evidence="7">Belongs to the gmhB family.</text>
</comment>
<evidence type="ECO:0000256" key="7">
    <source>
        <dbReference type="PIRNR" id="PIRNR004682"/>
    </source>
</evidence>
<dbReference type="NCBIfam" id="TIGR01662">
    <property type="entry name" value="HAD-SF-IIIA"/>
    <property type="match status" value="1"/>
</dbReference>
<accession>A0A1C4G3D0</accession>
<evidence type="ECO:0000256" key="5">
    <source>
        <dbReference type="ARBA" id="ARBA00023277"/>
    </source>
</evidence>
<evidence type="ECO:0000256" key="6">
    <source>
        <dbReference type="ARBA" id="ARBA00031828"/>
    </source>
</evidence>
<evidence type="ECO:0000313" key="12">
    <source>
        <dbReference type="Proteomes" id="UP000242818"/>
    </source>
</evidence>
<feature type="binding site" evidence="10">
    <location>
        <position position="133"/>
    </location>
    <ligand>
        <name>Mg(2+)</name>
        <dbReference type="ChEBI" id="CHEBI:18420"/>
    </ligand>
</feature>
<keyword evidence="4 7" id="KW-0378">Hydrolase</keyword>
<dbReference type="InterPro" id="IPR036412">
    <property type="entry name" value="HAD-like_sf"/>
</dbReference>
<sequence length="203" mass="22841">MRKAIFLDKDGTLVYNMPHNADPGRIFLQESMVRGLRQLQAAGYLLVVVTNQAGVARGYFPEQHLQQVRLRLENLLAEYGILLDGFYYCPHHPGGCIPQYAYQCDCRKPMPGMFFKAARDLNIDLSDSWMLGDILDDVEAGNRAGCSTVLIDNGNETAWHTGYGRVPDHVAGSINEAAAIILQQSYQYVFPEHNRNRPFLFSS</sequence>
<dbReference type="RefSeq" id="WP_089715432.1">
    <property type="nucleotide sequence ID" value="NZ_FMAR01000020.1"/>
</dbReference>
<reference evidence="11 12" key="1">
    <citation type="submission" date="2016-08" db="EMBL/GenBank/DDBJ databases">
        <authorList>
            <person name="Seilhamer J.J."/>
        </authorList>
    </citation>
    <scope>NUCLEOTIDE SEQUENCE [LARGE SCALE GENOMIC DNA]</scope>
    <source>
        <strain evidence="11 12">A37T2</strain>
    </source>
</reference>
<dbReference type="InterPro" id="IPR004446">
    <property type="entry name" value="Heptose_bisP_phosphatase"/>
</dbReference>
<feature type="binding site" evidence="10">
    <location>
        <position position="104"/>
    </location>
    <ligand>
        <name>Zn(2+)</name>
        <dbReference type="ChEBI" id="CHEBI:29105"/>
    </ligand>
</feature>
<dbReference type="GO" id="GO:0005737">
    <property type="term" value="C:cytoplasm"/>
    <property type="evidence" value="ECO:0007669"/>
    <property type="project" value="UniProtKB-SubCell"/>
</dbReference>
<comment type="cofactor">
    <cofactor evidence="10">
        <name>Zn(2+)</name>
        <dbReference type="ChEBI" id="CHEBI:29105"/>
    </cofactor>
</comment>
<keyword evidence="5 7" id="KW-0119">Carbohydrate metabolism</keyword>
<dbReference type="EMBL" id="FMAR01000020">
    <property type="protein sequence ID" value="SCC62375.1"/>
    <property type="molecule type" value="Genomic_DNA"/>
</dbReference>
<dbReference type="OrthoDB" id="9813880at2"/>
<feature type="binding site" evidence="10">
    <location>
        <position position="89"/>
    </location>
    <ligand>
        <name>Zn(2+)</name>
        <dbReference type="ChEBI" id="CHEBI:29105"/>
    </ligand>
</feature>
<evidence type="ECO:0000256" key="4">
    <source>
        <dbReference type="ARBA" id="ARBA00022801"/>
    </source>
</evidence>
<organism evidence="11 12">
    <name type="scientific">Chitinophaga costaii</name>
    <dbReference type="NCBI Taxonomy" id="1335309"/>
    <lineage>
        <taxon>Bacteria</taxon>
        <taxon>Pseudomonadati</taxon>
        <taxon>Bacteroidota</taxon>
        <taxon>Chitinophagia</taxon>
        <taxon>Chitinophagales</taxon>
        <taxon>Chitinophagaceae</taxon>
        <taxon>Chitinophaga</taxon>
    </lineage>
</organism>
<evidence type="ECO:0000256" key="3">
    <source>
        <dbReference type="ARBA" id="ARBA00022723"/>
    </source>
</evidence>
<dbReference type="STRING" id="1335309.GA0116948_12022"/>
<evidence type="ECO:0000256" key="2">
    <source>
        <dbReference type="ARBA" id="ARBA00022490"/>
    </source>
</evidence>
<feature type="site" description="Contributes to substrate recognition" evidence="9">
    <location>
        <position position="107"/>
    </location>
</feature>
<dbReference type="PANTHER" id="PTHR42891:SF1">
    <property type="entry name" value="D-GLYCERO-BETA-D-MANNO-HEPTOSE-1,7-BISPHOSPHATE 7-PHOSPHATASE"/>
    <property type="match status" value="1"/>
</dbReference>
<comment type="subcellular location">
    <subcellularLocation>
        <location evidence="1 7">Cytoplasm</location>
    </subcellularLocation>
</comment>
<feature type="site" description="Stabilizes the phosphoryl group" evidence="9">
    <location>
        <position position="108"/>
    </location>
</feature>
<dbReference type="Pfam" id="PF13242">
    <property type="entry name" value="Hydrolase_like"/>
    <property type="match status" value="1"/>
</dbReference>
<dbReference type="InterPro" id="IPR006549">
    <property type="entry name" value="HAD-SF_hydro_IIIA"/>
</dbReference>
<keyword evidence="10" id="KW-0862">Zinc</keyword>
<feature type="site" description="Stabilizes the phosphoryl group" evidence="9">
    <location>
        <position position="50"/>
    </location>
</feature>
<feature type="active site" description="Nucleophile" evidence="8">
    <location>
        <position position="8"/>
    </location>
</feature>
<name>A0A1C4G3D0_9BACT</name>
<evidence type="ECO:0000256" key="1">
    <source>
        <dbReference type="ARBA" id="ARBA00004496"/>
    </source>
</evidence>
<feature type="binding site" evidence="10">
    <location>
        <position position="106"/>
    </location>
    <ligand>
        <name>Zn(2+)</name>
        <dbReference type="ChEBI" id="CHEBI:29105"/>
    </ligand>
</feature>
<dbReference type="GO" id="GO:0005975">
    <property type="term" value="P:carbohydrate metabolic process"/>
    <property type="evidence" value="ECO:0007669"/>
    <property type="project" value="InterPro"/>
</dbReference>
<keyword evidence="12" id="KW-1185">Reference proteome</keyword>
<proteinExistence type="inferred from homology"/>
<dbReference type="SUPFAM" id="SSF56784">
    <property type="entry name" value="HAD-like"/>
    <property type="match status" value="1"/>
</dbReference>
<dbReference type="InterPro" id="IPR006543">
    <property type="entry name" value="Histidinol-phos"/>
</dbReference>
<feature type="active site" description="Proton donor" evidence="8">
    <location>
        <position position="10"/>
    </location>
</feature>
<comment type="cofactor">
    <cofactor evidence="10">
        <name>Mg(2+)</name>
        <dbReference type="ChEBI" id="CHEBI:18420"/>
    </cofactor>
</comment>
<feature type="binding site" evidence="10">
    <location>
        <position position="91"/>
    </location>
    <ligand>
        <name>Zn(2+)</name>
        <dbReference type="ChEBI" id="CHEBI:29105"/>
    </ligand>
</feature>
<evidence type="ECO:0000256" key="8">
    <source>
        <dbReference type="PIRSR" id="PIRSR004682-1"/>
    </source>
</evidence>
<evidence type="ECO:0000256" key="10">
    <source>
        <dbReference type="PIRSR" id="PIRSR004682-4"/>
    </source>
</evidence>
<dbReference type="NCBIfam" id="TIGR01656">
    <property type="entry name" value="Histidinol-ppas"/>
    <property type="match status" value="1"/>
</dbReference>
<dbReference type="EC" id="3.1.3.-" evidence="7"/>
<keyword evidence="3 10" id="KW-0479">Metal-binding</keyword>
<keyword evidence="2 7" id="KW-0963">Cytoplasm</keyword>
<gene>
    <name evidence="11" type="ORF">GA0116948_12022</name>
</gene>
<feature type="binding site" evidence="10">
    <location>
        <position position="8"/>
    </location>
    <ligand>
        <name>Mg(2+)</name>
        <dbReference type="ChEBI" id="CHEBI:18420"/>
    </ligand>
</feature>
<protein>
    <recommendedName>
        <fullName evidence="6 7">D,D-heptose 1,7-bisphosphate phosphatase</fullName>
        <ecNumber evidence="7">3.1.3.-</ecNumber>
    </recommendedName>
</protein>
<dbReference type="PIRSF" id="PIRSF004682">
    <property type="entry name" value="GmhB"/>
    <property type="match status" value="1"/>
</dbReference>
<dbReference type="AlphaFoldDB" id="A0A1C4G3D0"/>
<evidence type="ECO:0000313" key="11">
    <source>
        <dbReference type="EMBL" id="SCC62375.1"/>
    </source>
</evidence>
<evidence type="ECO:0000256" key="9">
    <source>
        <dbReference type="PIRSR" id="PIRSR004682-3"/>
    </source>
</evidence>
<dbReference type="Proteomes" id="UP000242818">
    <property type="component" value="Unassembled WGS sequence"/>
</dbReference>
<dbReference type="Gene3D" id="3.40.50.1000">
    <property type="entry name" value="HAD superfamily/HAD-like"/>
    <property type="match status" value="1"/>
</dbReference>
<dbReference type="PANTHER" id="PTHR42891">
    <property type="entry name" value="D-GLYCERO-BETA-D-MANNO-HEPTOSE-1,7-BISPHOSPHATE 7-PHOSPHATASE"/>
    <property type="match status" value="1"/>
</dbReference>
<dbReference type="InterPro" id="IPR023214">
    <property type="entry name" value="HAD_sf"/>
</dbReference>
<keyword evidence="10" id="KW-0460">Magnesium</keyword>
<feature type="binding site" evidence="10">
    <location>
        <position position="10"/>
    </location>
    <ligand>
        <name>Mg(2+)</name>
        <dbReference type="ChEBI" id="CHEBI:18420"/>
    </ligand>
</feature>